<dbReference type="GO" id="GO:1990547">
    <property type="term" value="P:mitochondrial phosphate ion transmembrane transport"/>
    <property type="evidence" value="ECO:0007669"/>
    <property type="project" value="InterPro"/>
</dbReference>
<keyword evidence="15" id="KW-1185">Reference proteome</keyword>
<evidence type="ECO:0000256" key="4">
    <source>
        <dbReference type="ARBA" id="ARBA00022692"/>
    </source>
</evidence>
<feature type="repeat" description="Solcar" evidence="10">
    <location>
        <begin position="187"/>
        <end position="271"/>
    </location>
</feature>
<keyword evidence="7 12" id="KW-1133">Transmembrane helix</keyword>
<keyword evidence="3 11" id="KW-0813">Transport</keyword>
<dbReference type="SUPFAM" id="SSF103506">
    <property type="entry name" value="Mitochondrial carrier"/>
    <property type="match status" value="1"/>
</dbReference>
<dbReference type="InterPro" id="IPR018108">
    <property type="entry name" value="MCP_transmembrane"/>
</dbReference>
<keyword evidence="13" id="KW-0732">Signal</keyword>
<proteinExistence type="inferred from homology"/>
<dbReference type="Gene3D" id="1.50.40.10">
    <property type="entry name" value="Mitochondrial carrier domain"/>
    <property type="match status" value="1"/>
</dbReference>
<dbReference type="GO" id="GO:0005315">
    <property type="term" value="F:phosphate transmembrane transporter activity"/>
    <property type="evidence" value="ECO:0007669"/>
    <property type="project" value="InterPro"/>
</dbReference>
<evidence type="ECO:0000256" key="13">
    <source>
        <dbReference type="SAM" id="SignalP"/>
    </source>
</evidence>
<protein>
    <recommendedName>
        <fullName evidence="16">Mitochondrial carrier</fullName>
    </recommendedName>
</protein>
<dbReference type="GO" id="GO:0005743">
    <property type="term" value="C:mitochondrial inner membrane"/>
    <property type="evidence" value="ECO:0007669"/>
    <property type="project" value="UniProtKB-SubCell"/>
</dbReference>
<dbReference type="InterPro" id="IPR023395">
    <property type="entry name" value="MCP_dom_sf"/>
</dbReference>
<dbReference type="AlphaFoldDB" id="A0A9W7FBN4"/>
<evidence type="ECO:0000256" key="5">
    <source>
        <dbReference type="ARBA" id="ARBA00022737"/>
    </source>
</evidence>
<feature type="repeat" description="Solcar" evidence="10">
    <location>
        <begin position="86"/>
        <end position="186"/>
    </location>
</feature>
<accession>A0A9W7FBN4</accession>
<feature type="transmembrane region" description="Helical" evidence="12">
    <location>
        <begin position="156"/>
        <end position="173"/>
    </location>
</feature>
<name>A0A9W7FBN4_9STRA</name>
<keyword evidence="9 10" id="KW-0472">Membrane</keyword>
<evidence type="ECO:0000256" key="11">
    <source>
        <dbReference type="RuleBase" id="RU000488"/>
    </source>
</evidence>
<comment type="similarity">
    <text evidence="2 11">Belongs to the mitochondrial carrier (TC 2.A.29) family.</text>
</comment>
<feature type="chain" id="PRO_5040993495" description="Mitochondrial carrier" evidence="13">
    <location>
        <begin position="20"/>
        <end position="358"/>
    </location>
</feature>
<dbReference type="PROSITE" id="PS50920">
    <property type="entry name" value="SOLCAR"/>
    <property type="match status" value="3"/>
</dbReference>
<organism evidence="14 15">
    <name type="scientific">Triparma laevis f. longispina</name>
    <dbReference type="NCBI Taxonomy" id="1714387"/>
    <lineage>
        <taxon>Eukaryota</taxon>
        <taxon>Sar</taxon>
        <taxon>Stramenopiles</taxon>
        <taxon>Ochrophyta</taxon>
        <taxon>Bolidophyceae</taxon>
        <taxon>Parmales</taxon>
        <taxon>Triparmaceae</taxon>
        <taxon>Triparma</taxon>
    </lineage>
</organism>
<evidence type="ECO:0000256" key="8">
    <source>
        <dbReference type="ARBA" id="ARBA00023128"/>
    </source>
</evidence>
<evidence type="ECO:0000256" key="7">
    <source>
        <dbReference type="ARBA" id="ARBA00022989"/>
    </source>
</evidence>
<dbReference type="Pfam" id="PF00153">
    <property type="entry name" value="Mito_carr"/>
    <property type="match status" value="3"/>
</dbReference>
<reference evidence="15" key="1">
    <citation type="journal article" date="2023" name="Commun. Biol.">
        <title>Genome analysis of Parmales, the sister group of diatoms, reveals the evolutionary specialization of diatoms from phago-mixotrophs to photoautotrophs.</title>
        <authorList>
            <person name="Ban H."/>
            <person name="Sato S."/>
            <person name="Yoshikawa S."/>
            <person name="Yamada K."/>
            <person name="Nakamura Y."/>
            <person name="Ichinomiya M."/>
            <person name="Sato N."/>
            <person name="Blanc-Mathieu R."/>
            <person name="Endo H."/>
            <person name="Kuwata A."/>
            <person name="Ogata H."/>
        </authorList>
    </citation>
    <scope>NUCLEOTIDE SEQUENCE [LARGE SCALE GENOMIC DNA]</scope>
    <source>
        <strain evidence="15">NIES 3700</strain>
    </source>
</reference>
<feature type="transmembrane region" description="Helical" evidence="12">
    <location>
        <begin position="335"/>
        <end position="352"/>
    </location>
</feature>
<feature type="repeat" description="Solcar" evidence="10">
    <location>
        <begin position="272"/>
        <end position="355"/>
    </location>
</feature>
<dbReference type="Proteomes" id="UP001165122">
    <property type="component" value="Unassembled WGS sequence"/>
</dbReference>
<evidence type="ECO:0000256" key="10">
    <source>
        <dbReference type="PROSITE-ProRule" id="PRU00282"/>
    </source>
</evidence>
<sequence>MTLYACVVIFLYICSVSNSFYTPLSQKLQHHRTYTKNDTKFPKSVWIADQLPTLALKCAANEPSHNPKRLQRYLIYCLPLLIIPFLPSPKYWVPGGLSASLSHTLTVPIDVIKTKQQIDEVNYVHSKYTTEPEKYKNAHHSYTIFKTAKRLIEKEGPFILLAGTAPTALGYFLEGSLKFGSYELMKSLNYSYFMSGLVSGILASIILCPMEALRIRLVSKPNFATSSTKGLAKMISSEGPLSLFKGLTAMLSKQVPYTIVKQVSFDLFRTHTSYIPIILSAFLSSILSTLSSHPGDMLLSSVNSSASSRKCRVYMKEIYERDGFKGFFTGLNARFVHIGVIVTVQLVVYDMFKNYFGI</sequence>
<evidence type="ECO:0000256" key="6">
    <source>
        <dbReference type="ARBA" id="ARBA00022792"/>
    </source>
</evidence>
<feature type="transmembrane region" description="Helical" evidence="12">
    <location>
        <begin position="193"/>
        <end position="213"/>
    </location>
</feature>
<evidence type="ECO:0000256" key="2">
    <source>
        <dbReference type="ARBA" id="ARBA00006375"/>
    </source>
</evidence>
<evidence type="ECO:0000256" key="12">
    <source>
        <dbReference type="SAM" id="Phobius"/>
    </source>
</evidence>
<feature type="signal peptide" evidence="13">
    <location>
        <begin position="1"/>
        <end position="19"/>
    </location>
</feature>
<evidence type="ECO:0000313" key="15">
    <source>
        <dbReference type="Proteomes" id="UP001165122"/>
    </source>
</evidence>
<dbReference type="PANTHER" id="PTHR45671">
    <property type="entry name" value="SOLUTE CARRIER FAMILY 25 (MITOCHONDRIAL CARRIER PHOSPHATE CARRIER), MEMBER 3, LIKE-RELATED-RELATED"/>
    <property type="match status" value="1"/>
</dbReference>
<comment type="caution">
    <text evidence="14">The sequence shown here is derived from an EMBL/GenBank/DDBJ whole genome shotgun (WGS) entry which is preliminary data.</text>
</comment>
<keyword evidence="5" id="KW-0677">Repeat</keyword>
<dbReference type="InterPro" id="IPR044677">
    <property type="entry name" value="SLC25A3/Pic2/Mir1-like"/>
</dbReference>
<gene>
    <name evidence="14" type="ORF">TrLO_g12385</name>
</gene>
<evidence type="ECO:0000256" key="3">
    <source>
        <dbReference type="ARBA" id="ARBA00022448"/>
    </source>
</evidence>
<dbReference type="EMBL" id="BRXW01000134">
    <property type="protein sequence ID" value="GMI09196.1"/>
    <property type="molecule type" value="Genomic_DNA"/>
</dbReference>
<comment type="subcellular location">
    <subcellularLocation>
        <location evidence="1">Mitochondrion inner membrane</location>
        <topology evidence="1">Multi-pass membrane protein</topology>
    </subcellularLocation>
</comment>
<evidence type="ECO:0000256" key="1">
    <source>
        <dbReference type="ARBA" id="ARBA00004448"/>
    </source>
</evidence>
<evidence type="ECO:0000256" key="9">
    <source>
        <dbReference type="ARBA" id="ARBA00023136"/>
    </source>
</evidence>
<dbReference type="OrthoDB" id="427452at2759"/>
<keyword evidence="4 10" id="KW-0812">Transmembrane</keyword>
<dbReference type="PANTHER" id="PTHR45671:SF12">
    <property type="entry name" value="MITOCHONDRIAL PHOSPHATE CARRIER PROTEIN"/>
    <property type="match status" value="1"/>
</dbReference>
<keyword evidence="6" id="KW-0999">Mitochondrion inner membrane</keyword>
<evidence type="ECO:0008006" key="16">
    <source>
        <dbReference type="Google" id="ProtNLM"/>
    </source>
</evidence>
<keyword evidence="8" id="KW-0496">Mitochondrion</keyword>
<evidence type="ECO:0000313" key="14">
    <source>
        <dbReference type="EMBL" id="GMI09196.1"/>
    </source>
</evidence>